<keyword evidence="1" id="KW-0472">Membrane</keyword>
<evidence type="ECO:0000256" key="2">
    <source>
        <dbReference type="SAM" id="SignalP"/>
    </source>
</evidence>
<keyword evidence="1" id="KW-1133">Transmembrane helix</keyword>
<dbReference type="RefSeq" id="XP_019645223.1">
    <property type="nucleotide sequence ID" value="XM_019789664.1"/>
</dbReference>
<dbReference type="GeneID" id="109485960"/>
<keyword evidence="1" id="KW-0812">Transmembrane</keyword>
<accession>A0A6P5AFU8</accession>
<evidence type="ECO:0000256" key="1">
    <source>
        <dbReference type="SAM" id="Phobius"/>
    </source>
</evidence>
<dbReference type="RefSeq" id="XP_019645224.1">
    <property type="nucleotide sequence ID" value="XM_019789665.1"/>
</dbReference>
<evidence type="ECO:0000313" key="5">
    <source>
        <dbReference type="RefSeq" id="XP_019645224.1"/>
    </source>
</evidence>
<dbReference type="KEGG" id="bbel:109485960"/>
<protein>
    <submittedName>
        <fullName evidence="4 5">Uncharacterized protein LOC109485960</fullName>
    </submittedName>
</protein>
<feature type="chain" id="PRO_5044647740" evidence="2">
    <location>
        <begin position="19"/>
        <end position="327"/>
    </location>
</feature>
<dbReference type="AlphaFoldDB" id="A0A6P5AFU8"/>
<evidence type="ECO:0000313" key="3">
    <source>
        <dbReference type="Proteomes" id="UP000515135"/>
    </source>
</evidence>
<feature type="transmembrane region" description="Helical" evidence="1">
    <location>
        <begin position="72"/>
        <end position="94"/>
    </location>
</feature>
<keyword evidence="2" id="KW-0732">Signal</keyword>
<proteinExistence type="predicted"/>
<evidence type="ECO:0000313" key="4">
    <source>
        <dbReference type="RefSeq" id="XP_019645223.1"/>
    </source>
</evidence>
<organism evidence="3 5">
    <name type="scientific">Branchiostoma belcheri</name>
    <name type="common">Amphioxus</name>
    <dbReference type="NCBI Taxonomy" id="7741"/>
    <lineage>
        <taxon>Eukaryota</taxon>
        <taxon>Metazoa</taxon>
        <taxon>Chordata</taxon>
        <taxon>Cephalochordata</taxon>
        <taxon>Leptocardii</taxon>
        <taxon>Amphioxiformes</taxon>
        <taxon>Branchiostomatidae</taxon>
        <taxon>Branchiostoma</taxon>
    </lineage>
</organism>
<reference evidence="4 5" key="1">
    <citation type="submission" date="2025-04" db="UniProtKB">
        <authorList>
            <consortium name="RefSeq"/>
        </authorList>
    </citation>
    <scope>IDENTIFICATION</scope>
    <source>
        <tissue evidence="4 5">Gonad</tissue>
    </source>
</reference>
<dbReference type="Proteomes" id="UP000515135">
    <property type="component" value="Unplaced"/>
</dbReference>
<sequence>MALCGLVLTLFSLHATSAITAPPLNTTGHITTNSTAVTQNFTDVVNATTQNNGTAKDCNSLFAGCPGREWEIPVLASAGAVLLGLIVFFVVLCVRRHRRPRQRNLENGTPSYKRQKIKQELAVVLSKRSAQPPAPLPRRGRVVSDAVAGNPEHATEITEPLTPQYLQLDAPLDDYLVPGQPVLDADQDYDYACAGTQPCTATAQGQDGYLEPGVPVDDPNEDYENSDVCKYPVEDYENSEVWTSGASSPGQNTDRPEYVNAAGPVRQESELYEDVLVPDRKSKGSKGKGARASLKNAWNKYINVGFRRQQGVNQDDDIYEDTCVPQR</sequence>
<gene>
    <name evidence="4 5" type="primary">LOC109485960</name>
</gene>
<name>A0A6P5AFU8_BRABE</name>
<dbReference type="OrthoDB" id="10018678at2759"/>
<keyword evidence="3" id="KW-1185">Reference proteome</keyword>
<feature type="signal peptide" evidence="2">
    <location>
        <begin position="1"/>
        <end position="18"/>
    </location>
</feature>